<comment type="subcellular location">
    <subcellularLocation>
        <location evidence="1">Membrane</location>
    </subcellularLocation>
</comment>
<evidence type="ECO:0000313" key="4">
    <source>
        <dbReference type="EMBL" id="GAH29507.1"/>
    </source>
</evidence>
<evidence type="ECO:0000256" key="2">
    <source>
        <dbReference type="ARBA" id="ARBA00023136"/>
    </source>
</evidence>
<dbReference type="InterPro" id="IPR000184">
    <property type="entry name" value="Bac_surfAg_D15"/>
</dbReference>
<comment type="caution">
    <text evidence="4">The sequence shown here is derived from an EMBL/GenBank/DDBJ whole genome shotgun (WGS) entry which is preliminary data.</text>
</comment>
<sequence length="274" mass="30514">QKSENPDTPTTTTGVFGMYTNNQSWAVGAIHDGYYLDDRIRFRLPAVHGEFNLDFYGVGNDSPLKDNPLEYNAVTNALIPRLLFELPWDNWFLGGQYTLVNIDAKLDASGSFPNAPGLGWQTQTSGLGLVSVYDSRNSNFWPSKGNWLELTATRYSEYLGGDYDYLKVIGKWAQYFPLGRTVTFLYRLDGQFVDGDAPFWDLSRVRLRGYVGGQLLDNVAVTAQAEVRWNFYNRWTGLAFGGGGRIADTIGDLGSAPTNPAGGIGLRYMLVEKQ</sequence>
<evidence type="ECO:0000256" key="1">
    <source>
        <dbReference type="ARBA" id="ARBA00004370"/>
    </source>
</evidence>
<evidence type="ECO:0000259" key="3">
    <source>
        <dbReference type="Pfam" id="PF01103"/>
    </source>
</evidence>
<name>X1EA95_9ZZZZ</name>
<feature type="domain" description="Bacterial surface antigen (D15)" evidence="3">
    <location>
        <begin position="96"/>
        <end position="200"/>
    </location>
</feature>
<organism evidence="4">
    <name type="scientific">marine sediment metagenome</name>
    <dbReference type="NCBI Taxonomy" id="412755"/>
    <lineage>
        <taxon>unclassified sequences</taxon>
        <taxon>metagenomes</taxon>
        <taxon>ecological metagenomes</taxon>
    </lineage>
</organism>
<protein>
    <recommendedName>
        <fullName evidence="3">Bacterial surface antigen (D15) domain-containing protein</fullName>
    </recommendedName>
</protein>
<feature type="non-terminal residue" evidence="4">
    <location>
        <position position="274"/>
    </location>
</feature>
<feature type="non-terminal residue" evidence="4">
    <location>
        <position position="1"/>
    </location>
</feature>
<proteinExistence type="predicted"/>
<dbReference type="Pfam" id="PF01103">
    <property type="entry name" value="Omp85"/>
    <property type="match status" value="1"/>
</dbReference>
<dbReference type="Gene3D" id="2.40.160.50">
    <property type="entry name" value="membrane protein fhac: a member of the omp85/tpsb transporter family"/>
    <property type="match status" value="1"/>
</dbReference>
<dbReference type="EMBL" id="BARU01003984">
    <property type="protein sequence ID" value="GAH29507.1"/>
    <property type="molecule type" value="Genomic_DNA"/>
</dbReference>
<dbReference type="GO" id="GO:0019867">
    <property type="term" value="C:outer membrane"/>
    <property type="evidence" value="ECO:0007669"/>
    <property type="project" value="InterPro"/>
</dbReference>
<dbReference type="AlphaFoldDB" id="X1EA95"/>
<gene>
    <name evidence="4" type="ORF">S03H2_08259</name>
</gene>
<accession>X1EA95</accession>
<reference evidence="4" key="1">
    <citation type="journal article" date="2014" name="Front. Microbiol.">
        <title>High frequency of phylogenetically diverse reductive dehalogenase-homologous genes in deep subseafloor sedimentary metagenomes.</title>
        <authorList>
            <person name="Kawai M."/>
            <person name="Futagami T."/>
            <person name="Toyoda A."/>
            <person name="Takaki Y."/>
            <person name="Nishi S."/>
            <person name="Hori S."/>
            <person name="Arai W."/>
            <person name="Tsubouchi T."/>
            <person name="Morono Y."/>
            <person name="Uchiyama I."/>
            <person name="Ito T."/>
            <person name="Fujiyama A."/>
            <person name="Inagaki F."/>
            <person name="Takami H."/>
        </authorList>
    </citation>
    <scope>NUCLEOTIDE SEQUENCE</scope>
    <source>
        <strain evidence="4">Expedition CK06-06</strain>
    </source>
</reference>
<keyword evidence="2" id="KW-0472">Membrane</keyword>